<sequence length="1513" mass="156589">MQTPLSSPWPVKGRVSISRGRKYNFWRYLALFMTMSLLMALVASQIPPAVSHAASNVVPAVTTDDWPTYLHDNYRSGASNDTGLSAANAGQLTKQWGFKTGGGISAGAAIVNGIAYVGSWDGYEYALDAVTGAVKWKANLGQTITPNCIPATIGVNSSATVLNGVVYVGGGDSFWYALDANTGNVLWKVNTGDNSITGGHYNWSSPLIYNGSAYIGIASNCDSPLVQGLLWKVDLQTHQVTKVFDVVPAGQVGGGIWTTPSVDPETNTIYVTTGTQSLTTQTYSQAVVALDAGTLAVKSSWQIPFDQAGIDLDWGTTPVFFKDANGNKRVTAINKDGFVYSLDATDLNKGPVWQQEVAITGSCPPCGNGSVSTSVVANGVIYVSGGNTTIQGKGYQGSVRALDATTGAIKWEHGTSSPVIPALAYANGLVIDGAGPMFEVLNAANGERLYSYKTGGMYAAAAVAHGTIYVGDLFGTVYAFGLPANPPPPPPADPNCPAGWNCQDIGAATPLGNETGANGNWNITAGGAGVAGTADQFRFVSQPANGNMQLTTRVLTRPGAAAGAQAGLMLRQSTDAGSPYYAVFATQNNGLTVQSRAGFNEAPAIAKQLNPVGLPRYLRILRQGDQLSTATSADGVNYTLVPGSTVTVVVPTRALVGVMTSSGVNGTGALATYTPAVVAALGALPPSTPPATACAAGWNCADIGNPALVGDQALNNGVWTLKGAGNDISNYSDQFHYVWKPMTGNSSVSAHITAQTNTSPGAKAGVMLRQTTDSASPYYAAFLTPGHDVLIQYRTNQGQNTTQVEAQLTANNALKVAVPATACIAPKCHSPHAKTPTSQAKKANVKAAAVVAPIYLRVERYSDANNGTVFAAFTSANGTDWTYIAGSTVSFNLNGDLLGGIAVSSANGGVLGNATFDQVAISGVVAPPPTLCPAGWSCADIANSVPTGNQEVNGTTWTVQAGGSDIYALGDQFRFMGQTQPADASISTHIASQDDTDPWAKAGVMLRQSNKAASPYYAALITPGNGLSIQYRLVQGGDTRQISVPTLKAPIYLEVARSGNIYTTYTSTDGVTWTPITGSSLSLNIPGPIIAGLAVTSHTTAALGTVVFENVAVSNTSPIPPTACPAGWHCDDIGNPTILGSQSLSNGTWSIQGGGTDIWNTVDQFHFIWQTEAADTTASVHITKQAYTDPWAKAGVMLRLSNDPGSPYYAAFATPDNGIAIQYRSTQGGTTTQLSTGGTVPVYLRVARFGGTFTAYTSTDGTTWTPVANSSLRLNITVPLQVGVAVTGHSEANIGDITADGLTLTADAPPPPVAACPAGWTCGDVGAPALIGTQALTNGMWTVTGAGADIWGNADQFHYVWQALNADGAVSAHVLDQSYTDPWTRSGVMLRQSTDPAAPYYAAFVTHDYGIAIQYRLTQGGATTQVTVNGKVPVYLKVTRTGNNYTAYSSADGITWAAVAGSTVAINMPGAILVGLVESSHNANVLGTATFDSVNVTGGTPAAKKPAASVAKK</sequence>
<dbReference type="PANTHER" id="PTHR32303">
    <property type="entry name" value="QUINOPROTEIN ALCOHOL DEHYDROGENASE (CYTOCHROME C)"/>
    <property type="match status" value="1"/>
</dbReference>
<evidence type="ECO:0000259" key="4">
    <source>
        <dbReference type="Pfam" id="PF13360"/>
    </source>
</evidence>
<protein>
    <recommendedName>
        <fullName evidence="4">Pyrrolo-quinoline quinone repeat domain-containing protein</fullName>
    </recommendedName>
</protein>
<evidence type="ECO:0000256" key="2">
    <source>
        <dbReference type="ARBA" id="ARBA00008156"/>
    </source>
</evidence>
<keyword evidence="3" id="KW-0560">Oxidoreductase</keyword>
<dbReference type="SMART" id="SM00564">
    <property type="entry name" value="PQQ"/>
    <property type="match status" value="5"/>
</dbReference>
<dbReference type="InterPro" id="IPR018391">
    <property type="entry name" value="PQQ_b-propeller_rpt"/>
</dbReference>
<dbReference type="InterPro" id="IPR011047">
    <property type="entry name" value="Quinoprotein_ADH-like_sf"/>
</dbReference>
<dbReference type="PANTHER" id="PTHR32303:SF10">
    <property type="entry name" value="OUTER MEMBRANE PROTEIN ASSEMBLY FACTOR BAMB"/>
    <property type="match status" value="1"/>
</dbReference>
<organism evidence="5 6">
    <name type="scientific">Dictyobacter alpinus</name>
    <dbReference type="NCBI Taxonomy" id="2014873"/>
    <lineage>
        <taxon>Bacteria</taxon>
        <taxon>Bacillati</taxon>
        <taxon>Chloroflexota</taxon>
        <taxon>Ktedonobacteria</taxon>
        <taxon>Ktedonobacterales</taxon>
        <taxon>Dictyobacteraceae</taxon>
        <taxon>Dictyobacter</taxon>
    </lineage>
</organism>
<comment type="similarity">
    <text evidence="2">Belongs to the bacterial PQQ dehydrogenase family.</text>
</comment>
<dbReference type="Gene3D" id="2.40.128.630">
    <property type="match status" value="1"/>
</dbReference>
<evidence type="ECO:0000256" key="1">
    <source>
        <dbReference type="ARBA" id="ARBA00001931"/>
    </source>
</evidence>
<name>A0A402BK29_9CHLR</name>
<feature type="domain" description="Pyrrolo-quinoline quinone repeat" evidence="4">
    <location>
        <begin position="337"/>
        <end position="473"/>
    </location>
</feature>
<keyword evidence="6" id="KW-1185">Reference proteome</keyword>
<dbReference type="InterPro" id="IPR002372">
    <property type="entry name" value="PQQ_rpt_dom"/>
</dbReference>
<dbReference type="Pfam" id="PF13360">
    <property type="entry name" value="PQQ_2"/>
    <property type="match status" value="2"/>
</dbReference>
<dbReference type="Proteomes" id="UP000287171">
    <property type="component" value="Unassembled WGS sequence"/>
</dbReference>
<feature type="domain" description="Pyrrolo-quinoline quinone repeat" evidence="4">
    <location>
        <begin position="86"/>
        <end position="216"/>
    </location>
</feature>
<dbReference type="OrthoDB" id="158123at2"/>
<evidence type="ECO:0000313" key="6">
    <source>
        <dbReference type="Proteomes" id="UP000287171"/>
    </source>
</evidence>
<gene>
    <name evidence="5" type="ORF">KDA_71920</name>
</gene>
<dbReference type="SUPFAM" id="SSF50998">
    <property type="entry name" value="Quinoprotein alcohol dehydrogenase-like"/>
    <property type="match status" value="2"/>
</dbReference>
<dbReference type="GO" id="GO:0016491">
    <property type="term" value="F:oxidoreductase activity"/>
    <property type="evidence" value="ECO:0007669"/>
    <property type="project" value="UniProtKB-KW"/>
</dbReference>
<comment type="caution">
    <text evidence="5">The sequence shown here is derived from an EMBL/GenBank/DDBJ whole genome shotgun (WGS) entry which is preliminary data.</text>
</comment>
<accession>A0A402BK29</accession>
<reference evidence="6" key="1">
    <citation type="submission" date="2018-12" db="EMBL/GenBank/DDBJ databases">
        <title>Tengunoibacter tsumagoiensis gen. nov., sp. nov., Dictyobacter kobayashii sp. nov., D. alpinus sp. nov., and D. joshuensis sp. nov. and description of Dictyobacteraceae fam. nov. within the order Ktedonobacterales isolated from Tengu-no-mugimeshi.</title>
        <authorList>
            <person name="Wang C.M."/>
            <person name="Zheng Y."/>
            <person name="Sakai Y."/>
            <person name="Toyoda A."/>
            <person name="Minakuchi Y."/>
            <person name="Abe K."/>
            <person name="Yokota A."/>
            <person name="Yabe S."/>
        </authorList>
    </citation>
    <scope>NUCLEOTIDE SEQUENCE [LARGE SCALE GENOMIC DNA]</scope>
    <source>
        <strain evidence="6">Uno16</strain>
    </source>
</reference>
<dbReference type="EMBL" id="BIFT01000002">
    <property type="protein sequence ID" value="GCE31708.1"/>
    <property type="molecule type" value="Genomic_DNA"/>
</dbReference>
<dbReference type="RefSeq" id="WP_126631645.1">
    <property type="nucleotide sequence ID" value="NZ_BIFT01000002.1"/>
</dbReference>
<comment type="cofactor">
    <cofactor evidence="1">
        <name>pyrroloquinoline quinone</name>
        <dbReference type="ChEBI" id="CHEBI:58442"/>
    </cofactor>
</comment>
<evidence type="ECO:0000313" key="5">
    <source>
        <dbReference type="EMBL" id="GCE31708.1"/>
    </source>
</evidence>
<evidence type="ECO:0000256" key="3">
    <source>
        <dbReference type="ARBA" id="ARBA00023002"/>
    </source>
</evidence>
<dbReference type="Gene3D" id="2.140.10.10">
    <property type="entry name" value="Quinoprotein alcohol dehydrogenase-like superfamily"/>
    <property type="match status" value="1"/>
</dbReference>
<proteinExistence type="inferred from homology"/>
<dbReference type="Gene3D" id="2.60.120.200">
    <property type="match status" value="5"/>
</dbReference>